<evidence type="ECO:0000259" key="1">
    <source>
        <dbReference type="Pfam" id="PF10090"/>
    </source>
</evidence>
<feature type="non-terminal residue" evidence="2">
    <location>
        <position position="1"/>
    </location>
</feature>
<proteinExistence type="predicted"/>
<dbReference type="InterPro" id="IPR018762">
    <property type="entry name" value="ChpT_C"/>
</dbReference>
<dbReference type="EMBL" id="JAAGMR010000302">
    <property type="protein sequence ID" value="NEB95218.1"/>
    <property type="molecule type" value="Genomic_DNA"/>
</dbReference>
<dbReference type="InterPro" id="IPR036890">
    <property type="entry name" value="HATPase_C_sf"/>
</dbReference>
<dbReference type="RefSeq" id="WP_239072570.1">
    <property type="nucleotide sequence ID" value="NZ_JAAGMR010000302.1"/>
</dbReference>
<evidence type="ECO:0000313" key="3">
    <source>
        <dbReference type="Proteomes" id="UP000470520"/>
    </source>
</evidence>
<protein>
    <recommendedName>
        <fullName evidence="1">Histidine phosphotransferase ChpT C-terminal domain-containing protein</fullName>
    </recommendedName>
</protein>
<sequence>RDVLRVIEETFPRSIEIRQQIGRDLPLVLADPTQIQQVLMNLCVNARDAMPDGGVMTVTLREVSGNEAKRVSALAENGE</sequence>
<dbReference type="AlphaFoldDB" id="A0A7K3QZ89"/>
<organism evidence="2 3">
    <name type="scientific">Streptomyces bauhiniae</name>
    <dbReference type="NCBI Taxonomy" id="2340725"/>
    <lineage>
        <taxon>Bacteria</taxon>
        <taxon>Bacillati</taxon>
        <taxon>Actinomycetota</taxon>
        <taxon>Actinomycetes</taxon>
        <taxon>Kitasatosporales</taxon>
        <taxon>Streptomycetaceae</taxon>
        <taxon>Streptomyces</taxon>
    </lineage>
</organism>
<feature type="domain" description="Histidine phosphotransferase ChpT C-terminal" evidence="1">
    <location>
        <begin position="35"/>
        <end position="76"/>
    </location>
</feature>
<evidence type="ECO:0000313" key="2">
    <source>
        <dbReference type="EMBL" id="NEB95218.1"/>
    </source>
</evidence>
<dbReference type="SUPFAM" id="SSF55874">
    <property type="entry name" value="ATPase domain of HSP90 chaperone/DNA topoisomerase II/histidine kinase"/>
    <property type="match status" value="1"/>
</dbReference>
<name>A0A7K3QZ89_9ACTN</name>
<gene>
    <name evidence="2" type="ORF">G3I21_26650</name>
</gene>
<reference evidence="2 3" key="1">
    <citation type="submission" date="2020-01" db="EMBL/GenBank/DDBJ databases">
        <title>Insect and environment-associated Actinomycetes.</title>
        <authorList>
            <person name="Currrie C."/>
            <person name="Chevrette M."/>
            <person name="Carlson C."/>
            <person name="Stubbendieck R."/>
            <person name="Wendt-Pienkowski E."/>
        </authorList>
    </citation>
    <scope>NUCLEOTIDE SEQUENCE [LARGE SCALE GENOMIC DNA]</scope>
    <source>
        <strain evidence="2 3">SID7754</strain>
    </source>
</reference>
<accession>A0A7K3QZ89</accession>
<feature type="non-terminal residue" evidence="2">
    <location>
        <position position="79"/>
    </location>
</feature>
<dbReference type="Gene3D" id="3.30.565.10">
    <property type="entry name" value="Histidine kinase-like ATPase, C-terminal domain"/>
    <property type="match status" value="1"/>
</dbReference>
<dbReference type="Proteomes" id="UP000470520">
    <property type="component" value="Unassembled WGS sequence"/>
</dbReference>
<dbReference type="Pfam" id="PF10090">
    <property type="entry name" value="HPTransfase"/>
    <property type="match status" value="1"/>
</dbReference>
<comment type="caution">
    <text evidence="2">The sequence shown here is derived from an EMBL/GenBank/DDBJ whole genome shotgun (WGS) entry which is preliminary data.</text>
</comment>